<evidence type="ECO:0000313" key="3">
    <source>
        <dbReference type="EMBL" id="MBB4661155.1"/>
    </source>
</evidence>
<proteinExistence type="predicted"/>
<dbReference type="AlphaFoldDB" id="A0A840I9X4"/>
<protein>
    <submittedName>
        <fullName evidence="3">DNA-binding transcriptional MerR regulator</fullName>
    </submittedName>
</protein>
<accession>A0A840I9X4</accession>
<dbReference type="PROSITE" id="PS50937">
    <property type="entry name" value="HTH_MERR_2"/>
    <property type="match status" value="1"/>
</dbReference>
<feature type="region of interest" description="Disordered" evidence="1">
    <location>
        <begin position="275"/>
        <end position="296"/>
    </location>
</feature>
<sequence>MSGIRTNAAAVMLGVSPNTLRSWERRFGYPSPARTSGGHRQYELHEIEALKQAFEETHNVSSAIALARQRGAGPPSSSRLGQALARFEEEKAALLLEESLALRSLERTIEEVLLPAVAERAADAVGAAEHEFAWRFATGWISALRRVAPPATRPESVLIFDSSVPCDAEALQVQALELMLRRVGMRTLVLTAGVDPARLGRALRALRPGALVLGGRRASLDAIGRLVYAVRATAPEIAVYDFGGALPDTGASTVARLGAAPIAACDTLLERLTAPAPAPTAEPGGHEPEPRRLLSI</sequence>
<evidence type="ECO:0000313" key="4">
    <source>
        <dbReference type="Proteomes" id="UP000585272"/>
    </source>
</evidence>
<dbReference type="RefSeq" id="WP_183339094.1">
    <property type="nucleotide sequence ID" value="NZ_JACHNU010000001.1"/>
</dbReference>
<dbReference type="SUPFAM" id="SSF46955">
    <property type="entry name" value="Putative DNA-binding domain"/>
    <property type="match status" value="1"/>
</dbReference>
<feature type="domain" description="HTH merR-type" evidence="2">
    <location>
        <begin position="9"/>
        <end position="52"/>
    </location>
</feature>
<dbReference type="GO" id="GO:0006355">
    <property type="term" value="P:regulation of DNA-templated transcription"/>
    <property type="evidence" value="ECO:0007669"/>
    <property type="project" value="InterPro"/>
</dbReference>
<reference evidence="3 4" key="1">
    <citation type="submission" date="2020-08" db="EMBL/GenBank/DDBJ databases">
        <title>Genomic Encyclopedia of Archaeal and Bacterial Type Strains, Phase II (KMG-II): from individual species to whole genera.</title>
        <authorList>
            <person name="Goeker M."/>
        </authorList>
    </citation>
    <scope>NUCLEOTIDE SEQUENCE [LARGE SCALE GENOMIC DNA]</scope>
    <source>
        <strain evidence="3 4">DSM 23288</strain>
    </source>
</reference>
<dbReference type="Pfam" id="PF13411">
    <property type="entry name" value="MerR_1"/>
    <property type="match status" value="1"/>
</dbReference>
<organism evidence="3 4">
    <name type="scientific">Conexibacter arvalis</name>
    <dbReference type="NCBI Taxonomy" id="912552"/>
    <lineage>
        <taxon>Bacteria</taxon>
        <taxon>Bacillati</taxon>
        <taxon>Actinomycetota</taxon>
        <taxon>Thermoleophilia</taxon>
        <taxon>Solirubrobacterales</taxon>
        <taxon>Conexibacteraceae</taxon>
        <taxon>Conexibacter</taxon>
    </lineage>
</organism>
<comment type="caution">
    <text evidence="3">The sequence shown here is derived from an EMBL/GenBank/DDBJ whole genome shotgun (WGS) entry which is preliminary data.</text>
</comment>
<dbReference type="Gene3D" id="1.10.1660.10">
    <property type="match status" value="1"/>
</dbReference>
<dbReference type="Proteomes" id="UP000585272">
    <property type="component" value="Unassembled WGS sequence"/>
</dbReference>
<gene>
    <name evidence="3" type="ORF">BDZ31_000728</name>
</gene>
<evidence type="ECO:0000256" key="1">
    <source>
        <dbReference type="SAM" id="MobiDB-lite"/>
    </source>
</evidence>
<dbReference type="GO" id="GO:0003677">
    <property type="term" value="F:DNA binding"/>
    <property type="evidence" value="ECO:0007669"/>
    <property type="project" value="UniProtKB-KW"/>
</dbReference>
<dbReference type="InterPro" id="IPR000551">
    <property type="entry name" value="MerR-type_HTH_dom"/>
</dbReference>
<keyword evidence="3" id="KW-0238">DNA-binding</keyword>
<feature type="compositionally biased region" description="Basic and acidic residues" evidence="1">
    <location>
        <begin position="284"/>
        <end position="296"/>
    </location>
</feature>
<dbReference type="EMBL" id="JACHNU010000001">
    <property type="protein sequence ID" value="MBB4661155.1"/>
    <property type="molecule type" value="Genomic_DNA"/>
</dbReference>
<evidence type="ECO:0000259" key="2">
    <source>
        <dbReference type="PROSITE" id="PS50937"/>
    </source>
</evidence>
<keyword evidence="4" id="KW-1185">Reference proteome</keyword>
<dbReference type="InterPro" id="IPR009061">
    <property type="entry name" value="DNA-bd_dom_put_sf"/>
</dbReference>
<name>A0A840I9X4_9ACTN</name>